<keyword evidence="9" id="KW-1185">Reference proteome</keyword>
<dbReference type="eggNOG" id="COG3425">
    <property type="taxonomic scope" value="Bacteria"/>
</dbReference>
<evidence type="ECO:0000313" key="9">
    <source>
        <dbReference type="Proteomes" id="UP000004625"/>
    </source>
</evidence>
<dbReference type="Pfam" id="PF01154">
    <property type="entry name" value="HMG_CoA_synt_N"/>
    <property type="match status" value="1"/>
</dbReference>
<feature type="region of interest" description="Disordered" evidence="5">
    <location>
        <begin position="402"/>
        <end position="424"/>
    </location>
</feature>
<organism evidence="8 9">
    <name type="scientific">Lentilactobacillus parafarraginis F0439</name>
    <dbReference type="NCBI Taxonomy" id="797515"/>
    <lineage>
        <taxon>Bacteria</taxon>
        <taxon>Bacillati</taxon>
        <taxon>Bacillota</taxon>
        <taxon>Bacilli</taxon>
        <taxon>Lactobacillales</taxon>
        <taxon>Lactobacillaceae</taxon>
        <taxon>Lentilactobacillus</taxon>
    </lineage>
</organism>
<gene>
    <name evidence="8" type="ORF">HMPREF9103_02748</name>
</gene>
<comment type="caution">
    <text evidence="8">The sequence shown here is derived from an EMBL/GenBank/DDBJ whole genome shotgun (WGS) entry which is preliminary data.</text>
</comment>
<dbReference type="InterPro" id="IPR016039">
    <property type="entry name" value="Thiolase-like"/>
</dbReference>
<feature type="active site" description="Acyl-thioester intermediate" evidence="3">
    <location>
        <position position="136"/>
    </location>
</feature>
<feature type="domain" description="Hydroxymethylglutaryl-coenzyme A synthase N-terminal" evidence="6">
    <location>
        <begin position="28"/>
        <end position="189"/>
    </location>
</feature>
<dbReference type="EMBL" id="AGEY01000196">
    <property type="protein sequence ID" value="EHL95792.1"/>
    <property type="molecule type" value="Genomic_DNA"/>
</dbReference>
<feature type="binding site" evidence="4">
    <location>
        <position position="168"/>
    </location>
    <ligand>
        <name>(3S)-3-hydroxy-3-methylglutaryl-CoA</name>
        <dbReference type="ChEBI" id="CHEBI:43074"/>
    </ligand>
</feature>
<dbReference type="InterPro" id="IPR013528">
    <property type="entry name" value="HMG_CoA_synth_N"/>
</dbReference>
<dbReference type="NCBIfam" id="TIGR01835">
    <property type="entry name" value="HMG-CoA-S_prok"/>
    <property type="match status" value="1"/>
</dbReference>
<dbReference type="PATRIC" id="fig|797515.3.peg.2492"/>
<name>G9ZSM9_9LACO</name>
<accession>G9ZSM9</accession>
<feature type="domain" description="Hydroxymethylglutaryl-coenzyme A synthase C-terminal" evidence="7">
    <location>
        <begin position="200"/>
        <end position="274"/>
    </location>
</feature>
<dbReference type="HOGENOM" id="CLU_008065_3_2_9"/>
<evidence type="ECO:0000256" key="4">
    <source>
        <dbReference type="PIRSR" id="PIRSR611554-2"/>
    </source>
</evidence>
<evidence type="ECO:0000259" key="7">
    <source>
        <dbReference type="Pfam" id="PF08540"/>
    </source>
</evidence>
<evidence type="ECO:0000259" key="6">
    <source>
        <dbReference type="Pfam" id="PF01154"/>
    </source>
</evidence>
<reference evidence="8 9" key="1">
    <citation type="submission" date="2011-09" db="EMBL/GenBank/DDBJ databases">
        <authorList>
            <person name="Weinstock G."/>
            <person name="Sodergren E."/>
            <person name="Clifton S."/>
            <person name="Fulton L."/>
            <person name="Fulton B."/>
            <person name="Courtney L."/>
            <person name="Fronick C."/>
            <person name="Harrison M."/>
            <person name="Strong C."/>
            <person name="Farmer C."/>
            <person name="Delahaunty K."/>
            <person name="Markovic C."/>
            <person name="Hall O."/>
            <person name="Minx P."/>
            <person name="Tomlinson C."/>
            <person name="Mitreva M."/>
            <person name="Hou S."/>
            <person name="Chen J."/>
            <person name="Wollam A."/>
            <person name="Pepin K.H."/>
            <person name="Johnson M."/>
            <person name="Bhonagiri V."/>
            <person name="Zhang X."/>
            <person name="Suruliraj S."/>
            <person name="Warren W."/>
            <person name="Chinwalla A."/>
            <person name="Mardis E.R."/>
            <person name="Wilson R.K."/>
        </authorList>
    </citation>
    <scope>NUCLEOTIDE SEQUENCE [LARGE SCALE GENOMIC DNA]</scope>
    <source>
        <strain evidence="8 9">F0439</strain>
    </source>
</reference>
<comment type="similarity">
    <text evidence="1">Belongs to the thiolase-like superfamily. HMG-CoA synthase family.</text>
</comment>
<evidence type="ECO:0000256" key="3">
    <source>
        <dbReference type="PIRSR" id="PIRSR611554-1"/>
    </source>
</evidence>
<dbReference type="InterPro" id="IPR011554">
    <property type="entry name" value="HMG_CoA_synthase_prok"/>
</dbReference>
<dbReference type="Pfam" id="PF08540">
    <property type="entry name" value="HMG_CoA_synt_C"/>
    <property type="match status" value="2"/>
</dbReference>
<dbReference type="SUPFAM" id="SSF53901">
    <property type="entry name" value="Thiolase-like"/>
    <property type="match status" value="2"/>
</dbReference>
<proteinExistence type="inferred from homology"/>
<feature type="active site" description="Proton donor/acceptor" evidence="3">
    <location>
        <position position="104"/>
    </location>
</feature>
<feature type="binding site" evidence="4">
    <location>
        <position position="54"/>
    </location>
    <ligand>
        <name>(3S)-3-hydroxy-3-methylglutaryl-CoA</name>
        <dbReference type="ChEBI" id="CHEBI:43074"/>
    </ligand>
</feature>
<dbReference type="InterPro" id="IPR013746">
    <property type="entry name" value="HMG_CoA_synt_C_dom"/>
</dbReference>
<feature type="domain" description="Hydroxymethylglutaryl-coenzyme A synthase C-terminal" evidence="7">
    <location>
        <begin position="289"/>
        <end position="373"/>
    </location>
</feature>
<feature type="binding site" evidence="4">
    <location>
        <position position="298"/>
    </location>
    <ligand>
        <name>(3S)-3-hydroxy-3-methylglutaryl-CoA</name>
        <dbReference type="ChEBI" id="CHEBI:43074"/>
    </ligand>
</feature>
<dbReference type="Gene3D" id="3.40.47.10">
    <property type="match status" value="2"/>
</dbReference>
<evidence type="ECO:0000313" key="8">
    <source>
        <dbReference type="EMBL" id="EHL95792.1"/>
    </source>
</evidence>
<dbReference type="GO" id="GO:0006084">
    <property type="term" value="P:acetyl-CoA metabolic process"/>
    <property type="evidence" value="ECO:0007669"/>
    <property type="project" value="InterPro"/>
</dbReference>
<protein>
    <submittedName>
        <fullName evidence="8">Hydroxymethylglutaryl-CoA synthase</fullName>
    </submittedName>
</protein>
<feature type="binding site" evidence="4">
    <location>
        <position position="267"/>
    </location>
    <ligand>
        <name>(3S)-3-hydroxy-3-methylglutaryl-CoA</name>
        <dbReference type="ChEBI" id="CHEBI:43074"/>
    </ligand>
</feature>
<sequence length="424" mass="47259">MGRRFKLAFLSGKSWSHSFIKEFYSMSAGIDKIAFFTSPYFIDMTDLANARGEDPNKYLIGIGQQKQAVIPPTQDVVTLAANAASSILTPADKASIDMVILGTESGIDNSKAAAIYVQSLLGISKRARSFEVKQACYGGTAGIQMGMDHLRSHPTSKVLVIASDIARYGLNTPGEVTQGGGAVAMLLTADPRILVIEDKTAFHSDNIMDFWRPLYRREALVDGHYSNNVYVDFFNQTWRDYQNRYQLAIDDFNALIFHLPYPKMGLKALRSIVHESHHPTQLMAAFDAAKTYNSQVGNLYTGSLYLSLLSLLANDTMLKPHDRIGLFSYGSGAQGEFYSARIGDGVKPDDLRQQLNSQLNNRRQLTIAEYEALYETSLPLDGGDRTFDTRTDHSPYILKGRIDNRRQYEYQNGETGSKKEQPAK</sequence>
<dbReference type="PANTHER" id="PTHR43323">
    <property type="entry name" value="3-HYDROXY-3-METHYLGLUTARYL COENZYME A SYNTHASE"/>
    <property type="match status" value="1"/>
</dbReference>
<dbReference type="AlphaFoldDB" id="G9ZSM9"/>
<evidence type="ECO:0000256" key="5">
    <source>
        <dbReference type="SAM" id="MobiDB-lite"/>
    </source>
</evidence>
<dbReference type="Proteomes" id="UP000004625">
    <property type="component" value="Unassembled WGS sequence"/>
</dbReference>
<dbReference type="CDD" id="cd00827">
    <property type="entry name" value="init_cond_enzymes"/>
    <property type="match status" value="1"/>
</dbReference>
<dbReference type="GO" id="GO:0004421">
    <property type="term" value="F:hydroxymethylglutaryl-CoA synthase activity"/>
    <property type="evidence" value="ECO:0007669"/>
    <property type="project" value="InterPro"/>
</dbReference>
<evidence type="ECO:0000256" key="1">
    <source>
        <dbReference type="ARBA" id="ARBA00007061"/>
    </source>
</evidence>
<dbReference type="STRING" id="797515.HMPREF9103_02748"/>
<feature type="active site" description="Proton donor/acceptor" evidence="3">
    <location>
        <position position="258"/>
    </location>
</feature>
<dbReference type="PANTHER" id="PTHR43323:SF2">
    <property type="entry name" value="HYDROXYMETHYLGLUTARYL-COA SYNTHASE"/>
    <property type="match status" value="1"/>
</dbReference>
<evidence type="ECO:0000256" key="2">
    <source>
        <dbReference type="ARBA" id="ARBA00022679"/>
    </source>
</evidence>
<keyword evidence="2" id="KW-0808">Transferase</keyword>